<evidence type="ECO:0000259" key="4">
    <source>
        <dbReference type="Pfam" id="PF21348"/>
    </source>
</evidence>
<evidence type="ECO:0000256" key="2">
    <source>
        <dbReference type="SAM" id="SignalP"/>
    </source>
</evidence>
<gene>
    <name evidence="5" type="ORF">ACH47X_16140</name>
</gene>
<name>A0ABW7XLQ1_9MICO</name>
<dbReference type="Proteomes" id="UP001611580">
    <property type="component" value="Unassembled WGS sequence"/>
</dbReference>
<evidence type="ECO:0000256" key="1">
    <source>
        <dbReference type="SAM" id="MobiDB-lite"/>
    </source>
</evidence>
<evidence type="ECO:0000313" key="6">
    <source>
        <dbReference type="Proteomes" id="UP001611580"/>
    </source>
</evidence>
<feature type="region of interest" description="Disordered" evidence="1">
    <location>
        <begin position="35"/>
        <end position="66"/>
    </location>
</feature>
<feature type="signal peptide" evidence="2">
    <location>
        <begin position="1"/>
        <end position="29"/>
    </location>
</feature>
<dbReference type="Pfam" id="PF18370">
    <property type="entry name" value="RGI_lyase"/>
    <property type="match status" value="1"/>
</dbReference>
<dbReference type="InterPro" id="IPR049366">
    <property type="entry name" value="RGL11_C"/>
</dbReference>
<dbReference type="PANTHER" id="PTHR43118:SF1">
    <property type="entry name" value="RHAMNOGALACTURONAN LYASE (EUROFUNG)"/>
    <property type="match status" value="1"/>
</dbReference>
<evidence type="ECO:0000259" key="3">
    <source>
        <dbReference type="Pfam" id="PF18370"/>
    </source>
</evidence>
<dbReference type="RefSeq" id="WP_397405598.1">
    <property type="nucleotide sequence ID" value="NZ_JBIRYI010000009.1"/>
</dbReference>
<dbReference type="Pfam" id="PF21348">
    <property type="entry name" value="RGL11_C"/>
    <property type="match status" value="2"/>
</dbReference>
<proteinExistence type="predicted"/>
<protein>
    <submittedName>
        <fullName evidence="5">Rhamnogalacturonan lyase</fullName>
    </submittedName>
</protein>
<dbReference type="InterPro" id="IPR013783">
    <property type="entry name" value="Ig-like_fold"/>
</dbReference>
<dbReference type="EMBL" id="JBIRYI010000009">
    <property type="protein sequence ID" value="MFI2488444.1"/>
    <property type="molecule type" value="Genomic_DNA"/>
</dbReference>
<feature type="domain" description="Rhamnogalacturonan lyase family 11 C-terminal" evidence="4">
    <location>
        <begin position="155"/>
        <end position="266"/>
    </location>
</feature>
<feature type="domain" description="Rhamnogalacturonan lyase family 11 C-terminal" evidence="4">
    <location>
        <begin position="372"/>
        <end position="774"/>
    </location>
</feature>
<keyword evidence="6" id="KW-1185">Reference proteome</keyword>
<dbReference type="InterPro" id="IPR028994">
    <property type="entry name" value="Integrin_alpha_N"/>
</dbReference>
<dbReference type="PANTHER" id="PTHR43118">
    <property type="entry name" value="RHAMNOGALACTURONAN LYASE (EUROFUNG)"/>
    <property type="match status" value="1"/>
</dbReference>
<evidence type="ECO:0000313" key="5">
    <source>
        <dbReference type="EMBL" id="MFI2488444.1"/>
    </source>
</evidence>
<reference evidence="5 6" key="1">
    <citation type="submission" date="2024-10" db="EMBL/GenBank/DDBJ databases">
        <title>The Natural Products Discovery Center: Release of the First 8490 Sequenced Strains for Exploring Actinobacteria Biosynthetic Diversity.</title>
        <authorList>
            <person name="Kalkreuter E."/>
            <person name="Kautsar S.A."/>
            <person name="Yang D."/>
            <person name="Bader C.D."/>
            <person name="Teijaro C.N."/>
            <person name="Fluegel L."/>
            <person name="Davis C.M."/>
            <person name="Simpson J.R."/>
            <person name="Lauterbach L."/>
            <person name="Steele A.D."/>
            <person name="Gui C."/>
            <person name="Meng S."/>
            <person name="Li G."/>
            <person name="Viehrig K."/>
            <person name="Ye F."/>
            <person name="Su P."/>
            <person name="Kiefer A.F."/>
            <person name="Nichols A."/>
            <person name="Cepeda A.J."/>
            <person name="Yan W."/>
            <person name="Fan B."/>
            <person name="Jiang Y."/>
            <person name="Adhikari A."/>
            <person name="Zheng C.-J."/>
            <person name="Schuster L."/>
            <person name="Cowan T.M."/>
            <person name="Smanski M.J."/>
            <person name="Chevrette M.G."/>
            <person name="De Carvalho L.P.S."/>
            <person name="Shen B."/>
        </authorList>
    </citation>
    <scope>NUCLEOTIDE SEQUENCE [LARGE SCALE GENOMIC DNA]</scope>
    <source>
        <strain evidence="5 6">NPDC019481</strain>
    </source>
</reference>
<dbReference type="GO" id="GO:0016829">
    <property type="term" value="F:lyase activity"/>
    <property type="evidence" value="ECO:0007669"/>
    <property type="project" value="UniProtKB-KW"/>
</dbReference>
<feature type="domain" description="Rhamnogalacturonan I lyase beta-sheet" evidence="3">
    <location>
        <begin position="61"/>
        <end position="150"/>
    </location>
</feature>
<dbReference type="SUPFAM" id="SSF69318">
    <property type="entry name" value="Integrin alpha N-terminal domain"/>
    <property type="match status" value="1"/>
</dbReference>
<comment type="caution">
    <text evidence="5">The sequence shown here is derived from an EMBL/GenBank/DDBJ whole genome shotgun (WGS) entry which is preliminary data.</text>
</comment>
<feature type="compositionally biased region" description="Low complexity" evidence="1">
    <location>
        <begin position="35"/>
        <end position="44"/>
    </location>
</feature>
<dbReference type="InterPro" id="IPR034641">
    <property type="entry name" value="RGL11"/>
</dbReference>
<sequence>MIPRTIRTGAVLATALSLGLSGVGAAAFAATVPTTAPATAEPTPQGDETARGGRPTSGAKTTERLGRGLVAAATSEGVFLSWRLLAPEVTGHTDAGLEGPGFAVYRDGRRVATVTGATNYLDAAGTADARYRVVPLSGPNKGRSASADVWGDGHLDIPLNKPADGVTPAGEAYTYRANDASVADLDGDGDYEVVVKWDPSNSKDVSQVGYTGNVYLDAYELDGTQLWRIDMGVNIRAGAHYTQFPVYDYDGDGRAELMVKTAPGTRVTTYRDGKPARQSYVPIAKDDRAAGVRDTDDYRMSAGDYYEHLVETFRGWSSRPEVTGGQWPATLEEAWGIESRWTYPLSDADARAAVDHFIDVYAPARSTRNQLRLFEGFVISGPEYLTVFDGLSGRPLETVDYEPGRTDDGLLWGDYAMARIEPGNRVDRFLSGVAYLSEGRPSAIFARGYYTRSTIAAYDWNGKKLTRRWLADSGWTPMSNPFNDSPHGVPGTSPEWGSITTQGFHSLSAADVDGDGKQEIVYGSATLDDDGSLLYSSFDTLPEGSANPGANAGLGHGDAMHVTDIDPDRPGLEIWTAHEGGTWAPYGSAMRDAATGEVLFGQYSGRDTGRSMIGDVLPDVPGIEVWASMPDGTLGSGTLSATGEQVATSTMGTNQSVRWAGDGTTQVVDGADPATPTIKDWARGTVATLDGTLTNNGTKGNPSLVADVLGDWREEVLVRTTDSTALRVFTTTEPSDIALYTLMQDPQYRVEVARQQTTYNQPSYPSFYLASDTDWSRVPVPGRR</sequence>
<dbReference type="Gene3D" id="2.60.40.10">
    <property type="entry name" value="Immunoglobulins"/>
    <property type="match status" value="1"/>
</dbReference>
<keyword evidence="5" id="KW-0456">Lyase</keyword>
<dbReference type="InterPro" id="IPR041624">
    <property type="entry name" value="RGI_lyase"/>
</dbReference>
<organism evidence="5 6">
    <name type="scientific">Promicromonospora kroppenstedtii</name>
    <dbReference type="NCBI Taxonomy" id="440482"/>
    <lineage>
        <taxon>Bacteria</taxon>
        <taxon>Bacillati</taxon>
        <taxon>Actinomycetota</taxon>
        <taxon>Actinomycetes</taxon>
        <taxon>Micrococcales</taxon>
        <taxon>Promicromonosporaceae</taxon>
        <taxon>Promicromonospora</taxon>
    </lineage>
</organism>
<accession>A0ABW7XLQ1</accession>
<dbReference type="CDD" id="cd10318">
    <property type="entry name" value="RGL11"/>
    <property type="match status" value="1"/>
</dbReference>
<feature type="chain" id="PRO_5046677438" evidence="2">
    <location>
        <begin position="30"/>
        <end position="784"/>
    </location>
</feature>
<keyword evidence="2" id="KW-0732">Signal</keyword>